<dbReference type="GO" id="GO:0000160">
    <property type="term" value="P:phosphorelay signal transduction system"/>
    <property type="evidence" value="ECO:0007669"/>
    <property type="project" value="InterPro"/>
</dbReference>
<dbReference type="SMART" id="SM00448">
    <property type="entry name" value="REC"/>
    <property type="match status" value="1"/>
</dbReference>
<dbReference type="PANTHER" id="PTHR44591:SF3">
    <property type="entry name" value="RESPONSE REGULATORY DOMAIN-CONTAINING PROTEIN"/>
    <property type="match status" value="1"/>
</dbReference>
<dbReference type="RefSeq" id="WP_160745465.1">
    <property type="nucleotide sequence ID" value="NZ_WTYK01000001.1"/>
</dbReference>
<dbReference type="Pfam" id="PF00072">
    <property type="entry name" value="Response_reg"/>
    <property type="match status" value="1"/>
</dbReference>
<dbReference type="SUPFAM" id="SSF52172">
    <property type="entry name" value="CheY-like"/>
    <property type="match status" value="1"/>
</dbReference>
<evidence type="ECO:0000256" key="1">
    <source>
        <dbReference type="ARBA" id="ARBA00022553"/>
    </source>
</evidence>
<accession>A0A6I4UT08</accession>
<keyword evidence="1 2" id="KW-0597">Phosphoprotein</keyword>
<dbReference type="Gene3D" id="3.40.50.2300">
    <property type="match status" value="1"/>
</dbReference>
<dbReference type="EMBL" id="WTYK01000001">
    <property type="protein sequence ID" value="MXP40657.1"/>
    <property type="molecule type" value="Genomic_DNA"/>
</dbReference>
<name>A0A6I4UT08_9SPHN</name>
<evidence type="ECO:0000256" key="2">
    <source>
        <dbReference type="PROSITE-ProRule" id="PRU00169"/>
    </source>
</evidence>
<keyword evidence="5" id="KW-1185">Reference proteome</keyword>
<organism evidence="4 5">
    <name type="scientific">Croceibacterium soli</name>
    <dbReference type="NCBI Taxonomy" id="1739690"/>
    <lineage>
        <taxon>Bacteria</taxon>
        <taxon>Pseudomonadati</taxon>
        <taxon>Pseudomonadota</taxon>
        <taxon>Alphaproteobacteria</taxon>
        <taxon>Sphingomonadales</taxon>
        <taxon>Erythrobacteraceae</taxon>
        <taxon>Croceibacterium</taxon>
    </lineage>
</organism>
<protein>
    <submittedName>
        <fullName evidence="4">Response regulator</fullName>
    </submittedName>
</protein>
<feature type="domain" description="Response regulatory" evidence="3">
    <location>
        <begin position="15"/>
        <end position="129"/>
    </location>
</feature>
<dbReference type="Proteomes" id="UP000469159">
    <property type="component" value="Unassembled WGS sequence"/>
</dbReference>
<evidence type="ECO:0000313" key="5">
    <source>
        <dbReference type="Proteomes" id="UP000469159"/>
    </source>
</evidence>
<feature type="modified residue" description="4-aspartylphosphate" evidence="2">
    <location>
        <position position="65"/>
    </location>
</feature>
<gene>
    <name evidence="4" type="ORF">GRI75_03210</name>
</gene>
<sequence length="142" mass="15391">MVAKSRGQRKPALGRILIVEDDPVLALALEDALRDRGATEVVICPSIAATMVELEGERPDAMVIDVHLADRDDGWALVELVDMLGTKRPRIVFSTGAPQDIPPEIAETGAVFEKPYNPADLAEALAGEEKRGLFSRLRDAMS</sequence>
<dbReference type="InterPro" id="IPR001789">
    <property type="entry name" value="Sig_transdc_resp-reg_receiver"/>
</dbReference>
<dbReference type="AlphaFoldDB" id="A0A6I4UT08"/>
<dbReference type="PANTHER" id="PTHR44591">
    <property type="entry name" value="STRESS RESPONSE REGULATOR PROTEIN 1"/>
    <property type="match status" value="1"/>
</dbReference>
<dbReference type="PROSITE" id="PS50110">
    <property type="entry name" value="RESPONSE_REGULATORY"/>
    <property type="match status" value="1"/>
</dbReference>
<proteinExistence type="predicted"/>
<dbReference type="InterPro" id="IPR050595">
    <property type="entry name" value="Bact_response_regulator"/>
</dbReference>
<evidence type="ECO:0000259" key="3">
    <source>
        <dbReference type="PROSITE" id="PS50110"/>
    </source>
</evidence>
<comment type="caution">
    <text evidence="4">The sequence shown here is derived from an EMBL/GenBank/DDBJ whole genome shotgun (WGS) entry which is preliminary data.</text>
</comment>
<reference evidence="4 5" key="1">
    <citation type="submission" date="2019-12" db="EMBL/GenBank/DDBJ databases">
        <title>Genomic-based taxomic classification of the family Erythrobacteraceae.</title>
        <authorList>
            <person name="Xu L."/>
        </authorList>
    </citation>
    <scope>NUCLEOTIDE SEQUENCE [LARGE SCALE GENOMIC DNA]</scope>
    <source>
        <strain evidence="4 5">MCCC 1K02066</strain>
    </source>
</reference>
<dbReference type="OrthoDB" id="7432514at2"/>
<evidence type="ECO:0000313" key="4">
    <source>
        <dbReference type="EMBL" id="MXP40657.1"/>
    </source>
</evidence>
<dbReference type="InterPro" id="IPR011006">
    <property type="entry name" value="CheY-like_superfamily"/>
</dbReference>